<evidence type="ECO:0000259" key="14">
    <source>
        <dbReference type="SMART" id="SM01119"/>
    </source>
</evidence>
<protein>
    <recommendedName>
        <fullName evidence="12">D-serine dehydratase</fullName>
        <ecNumber evidence="11">4.3.1.18</ecNumber>
    </recommendedName>
    <alternativeName>
        <fullName evidence="13">D-serine deaminase</fullName>
    </alternativeName>
</protein>
<comment type="catalytic activity">
    <reaction evidence="9">
        <text>D-serine = pyruvate + NH4(+)</text>
        <dbReference type="Rhea" id="RHEA:13977"/>
        <dbReference type="ChEBI" id="CHEBI:15361"/>
        <dbReference type="ChEBI" id="CHEBI:28938"/>
        <dbReference type="ChEBI" id="CHEBI:35247"/>
        <dbReference type="EC" id="4.3.1.18"/>
    </reaction>
    <physiologicalReaction direction="left-to-right" evidence="9">
        <dbReference type="Rhea" id="RHEA:13978"/>
    </physiologicalReaction>
</comment>
<dbReference type="InterPro" id="IPR051466">
    <property type="entry name" value="D-amino_acid_metab_enzyme"/>
</dbReference>
<evidence type="ECO:0000256" key="12">
    <source>
        <dbReference type="ARBA" id="ARBA00069616"/>
    </source>
</evidence>
<evidence type="ECO:0000256" key="1">
    <source>
        <dbReference type="ARBA" id="ARBA00001933"/>
    </source>
</evidence>
<dbReference type="Gene3D" id="2.40.37.20">
    <property type="entry name" value="D-serine dehydratase-like domain"/>
    <property type="match status" value="1"/>
</dbReference>
<dbReference type="OrthoDB" id="20198at2759"/>
<gene>
    <name evidence="15" type="ORF">ZYGR_0AD05810</name>
</gene>
<keyword evidence="7" id="KW-0663">Pyridoxal phosphate</keyword>
<dbReference type="EC" id="4.3.1.18" evidence="11"/>
<evidence type="ECO:0000256" key="11">
    <source>
        <dbReference type="ARBA" id="ARBA00066349"/>
    </source>
</evidence>
<dbReference type="GO" id="GO:0009636">
    <property type="term" value="P:response to toxic substance"/>
    <property type="evidence" value="ECO:0007669"/>
    <property type="project" value="UniProtKB-KW"/>
</dbReference>
<evidence type="ECO:0000256" key="6">
    <source>
        <dbReference type="ARBA" id="ARBA00022833"/>
    </source>
</evidence>
<evidence type="ECO:0000256" key="3">
    <source>
        <dbReference type="ARBA" id="ARBA00005323"/>
    </source>
</evidence>
<feature type="domain" description="D-serine dehydratase-like" evidence="14">
    <location>
        <begin position="307"/>
        <end position="414"/>
    </location>
</feature>
<keyword evidence="5" id="KW-0479">Metal-binding</keyword>
<dbReference type="PANTHER" id="PTHR28004:SF2">
    <property type="entry name" value="D-SERINE DEHYDRATASE"/>
    <property type="match status" value="1"/>
</dbReference>
<dbReference type="InterPro" id="IPR042208">
    <property type="entry name" value="D-ser_dehydrat-like_sf"/>
</dbReference>
<keyword evidence="8" id="KW-0456">Lyase</keyword>
<dbReference type="OMA" id="WPRFYGW"/>
<comment type="caution">
    <text evidence="15">The sequence shown here is derived from an EMBL/GenBank/DDBJ whole genome shotgun (WGS) entry which is preliminary data.</text>
</comment>
<evidence type="ECO:0000256" key="13">
    <source>
        <dbReference type="ARBA" id="ARBA00075219"/>
    </source>
</evidence>
<dbReference type="SUPFAM" id="SSF51419">
    <property type="entry name" value="PLP-binding barrel"/>
    <property type="match status" value="1"/>
</dbReference>
<comment type="cofactor">
    <cofactor evidence="2">
        <name>Zn(2+)</name>
        <dbReference type="ChEBI" id="CHEBI:29105"/>
    </cofactor>
</comment>
<dbReference type="FunFam" id="3.20.20.10:FF:000016">
    <property type="entry name" value="D-serine dehydratase"/>
    <property type="match status" value="1"/>
</dbReference>
<proteinExistence type="inferred from homology"/>
<evidence type="ECO:0000256" key="7">
    <source>
        <dbReference type="ARBA" id="ARBA00022898"/>
    </source>
</evidence>
<keyword evidence="4" id="KW-0216">Detoxification</keyword>
<comment type="similarity">
    <text evidence="3">Belongs to the DSD1 family.</text>
</comment>
<name>A0A1Q3A6W0_ZYGRO</name>
<dbReference type="PANTHER" id="PTHR28004">
    <property type="entry name" value="ZGC:162816-RELATED"/>
    <property type="match status" value="1"/>
</dbReference>
<organism evidence="15 16">
    <name type="scientific">Zygosaccharomyces rouxii</name>
    <dbReference type="NCBI Taxonomy" id="4956"/>
    <lineage>
        <taxon>Eukaryota</taxon>
        <taxon>Fungi</taxon>
        <taxon>Dikarya</taxon>
        <taxon>Ascomycota</taxon>
        <taxon>Saccharomycotina</taxon>
        <taxon>Saccharomycetes</taxon>
        <taxon>Saccharomycetales</taxon>
        <taxon>Saccharomycetaceae</taxon>
        <taxon>Zygosaccharomyces</taxon>
    </lineage>
</organism>
<dbReference type="Pfam" id="PF01168">
    <property type="entry name" value="Ala_racemase_N"/>
    <property type="match status" value="1"/>
</dbReference>
<accession>A0A1Q3A6W0</accession>
<dbReference type="GO" id="GO:0008721">
    <property type="term" value="F:D-serine ammonia-lyase activity"/>
    <property type="evidence" value="ECO:0007669"/>
    <property type="project" value="UniProtKB-EC"/>
</dbReference>
<comment type="cofactor">
    <cofactor evidence="1">
        <name>pyridoxal 5'-phosphate</name>
        <dbReference type="ChEBI" id="CHEBI:597326"/>
    </cofactor>
</comment>
<evidence type="ECO:0000256" key="9">
    <source>
        <dbReference type="ARBA" id="ARBA00051198"/>
    </source>
</evidence>
<reference evidence="15 16" key="1">
    <citation type="submission" date="2016-08" db="EMBL/GenBank/DDBJ databases">
        <title>Draft genome sequence of allopolyploid Zygosaccharomyces rouxii.</title>
        <authorList>
            <person name="Watanabe J."/>
            <person name="Uehara K."/>
            <person name="Mogi Y."/>
            <person name="Tsukioka Y."/>
        </authorList>
    </citation>
    <scope>NUCLEOTIDE SEQUENCE [LARGE SCALE GENOMIC DNA]</scope>
    <source>
        <strain evidence="15 16">NBRC 110957</strain>
    </source>
</reference>
<dbReference type="eggNOG" id="ENOG502QRZ0">
    <property type="taxonomic scope" value="Eukaryota"/>
</dbReference>
<evidence type="ECO:0000313" key="16">
    <source>
        <dbReference type="Proteomes" id="UP000187013"/>
    </source>
</evidence>
<evidence type="ECO:0000256" key="4">
    <source>
        <dbReference type="ARBA" id="ARBA00022575"/>
    </source>
</evidence>
<comment type="function">
    <text evidence="10">Catalyzes the conversion of D-serine to pyruvate and ammonia. May play a role in D-serine detoxification.</text>
</comment>
<evidence type="ECO:0000256" key="10">
    <source>
        <dbReference type="ARBA" id="ARBA00055764"/>
    </source>
</evidence>
<evidence type="ECO:0000256" key="5">
    <source>
        <dbReference type="ARBA" id="ARBA00022723"/>
    </source>
</evidence>
<keyword evidence="6" id="KW-0862">Zinc</keyword>
<dbReference type="EMBL" id="BDGX01000030">
    <property type="protein sequence ID" value="GAV51398.1"/>
    <property type="molecule type" value="Genomic_DNA"/>
</dbReference>
<dbReference type="Proteomes" id="UP000187013">
    <property type="component" value="Unassembled WGS sequence"/>
</dbReference>
<dbReference type="AlphaFoldDB" id="A0A1Q3A6W0"/>
<evidence type="ECO:0000256" key="8">
    <source>
        <dbReference type="ARBA" id="ARBA00023239"/>
    </source>
</evidence>
<dbReference type="InterPro" id="IPR001608">
    <property type="entry name" value="Ala_racemase_N"/>
</dbReference>
<dbReference type="Pfam" id="PF14031">
    <property type="entry name" value="D-ser_dehydrat"/>
    <property type="match status" value="1"/>
</dbReference>
<dbReference type="Gene3D" id="3.20.20.10">
    <property type="entry name" value="Alanine racemase"/>
    <property type="match status" value="1"/>
</dbReference>
<dbReference type="GO" id="GO:0036088">
    <property type="term" value="P:D-serine catabolic process"/>
    <property type="evidence" value="ECO:0007669"/>
    <property type="project" value="TreeGrafter"/>
</dbReference>
<dbReference type="SMART" id="SM01119">
    <property type="entry name" value="D-ser_dehydrat"/>
    <property type="match status" value="1"/>
</dbReference>
<dbReference type="InterPro" id="IPR026956">
    <property type="entry name" value="D-ser_dehydrat-like_dom"/>
</dbReference>
<sequence>MADLLSKYGGKNFQSLPTPSFVIQEDKFNKNCKTMLSSVHDLGVSSGKEIRFRAHVKTHKTAQGTFKQLGFDLPASKTTSNAILISTIREAHGLLDYQESIGKEYIKDICYSLPACVLPILEQLSILTRRVEHVRIFVDNVEHLDNLVRFGKPANRQKWSVFIKVDMGTHRAGLVADSAEFLELLQKTLSPEVTEVVELYGFYAHAGHSYSSSSMEDAHKYLIDEIKAVNDAVQLLGQHAPSLDLSKLVLSVGATPTSNSLRMADEPALTSLIKTDLVGSLEIHCGNYCVYDLQQLSTGCIRDHDISGFVLSTVVSSYQARNEVLTDTGVMSLTREASRFPGHGLCVKLEDILYKEPFSHHWYVARVSQEHGILKPYGDSSSNTKDVKIGSKMAVLPQHACIVMAQFPYYFVVDSQGIVTDLWTPYQKW</sequence>
<dbReference type="InterPro" id="IPR029066">
    <property type="entry name" value="PLP-binding_barrel"/>
</dbReference>
<evidence type="ECO:0000256" key="2">
    <source>
        <dbReference type="ARBA" id="ARBA00001947"/>
    </source>
</evidence>
<dbReference type="GO" id="GO:0046872">
    <property type="term" value="F:metal ion binding"/>
    <property type="evidence" value="ECO:0007669"/>
    <property type="project" value="UniProtKB-KW"/>
</dbReference>
<evidence type="ECO:0000313" key="15">
    <source>
        <dbReference type="EMBL" id="GAV51398.1"/>
    </source>
</evidence>